<dbReference type="Proteomes" id="UP001054889">
    <property type="component" value="Unassembled WGS sequence"/>
</dbReference>
<protein>
    <recommendedName>
        <fullName evidence="9">Transmembrane protein 45B</fullName>
    </recommendedName>
</protein>
<dbReference type="GO" id="GO:0016020">
    <property type="term" value="C:membrane"/>
    <property type="evidence" value="ECO:0007669"/>
    <property type="project" value="UniProtKB-SubCell"/>
</dbReference>
<name>A0AAV5CKJ8_ELECO</name>
<keyword evidence="3 6" id="KW-0812">Transmembrane</keyword>
<reference evidence="7" key="1">
    <citation type="journal article" date="2018" name="DNA Res.">
        <title>Multiple hybrid de novo genome assembly of finger millet, an orphan allotetraploid crop.</title>
        <authorList>
            <person name="Hatakeyama M."/>
            <person name="Aluri S."/>
            <person name="Balachadran M.T."/>
            <person name="Sivarajan S.R."/>
            <person name="Patrignani A."/>
            <person name="Gruter S."/>
            <person name="Poveda L."/>
            <person name="Shimizu-Inatsugi R."/>
            <person name="Baeten J."/>
            <person name="Francoijs K.J."/>
            <person name="Nataraja K.N."/>
            <person name="Reddy Y.A.N."/>
            <person name="Phadnis S."/>
            <person name="Ravikumar R.L."/>
            <person name="Schlapbach R."/>
            <person name="Sreeman S.M."/>
            <person name="Shimizu K.K."/>
        </authorList>
    </citation>
    <scope>NUCLEOTIDE SEQUENCE</scope>
</reference>
<keyword evidence="8" id="KW-1185">Reference proteome</keyword>
<feature type="transmembrane region" description="Helical" evidence="6">
    <location>
        <begin position="20"/>
        <end position="43"/>
    </location>
</feature>
<keyword evidence="5 6" id="KW-0472">Membrane</keyword>
<dbReference type="EMBL" id="BQKI01000007">
    <property type="protein sequence ID" value="GJM98669.1"/>
    <property type="molecule type" value="Genomic_DNA"/>
</dbReference>
<comment type="caution">
    <text evidence="7">The sequence shown here is derived from an EMBL/GenBank/DDBJ whole genome shotgun (WGS) entry which is preliminary data.</text>
</comment>
<comment type="subcellular location">
    <subcellularLocation>
        <location evidence="1">Membrane</location>
        <topology evidence="1">Multi-pass membrane protein</topology>
    </subcellularLocation>
</comment>
<evidence type="ECO:0000256" key="1">
    <source>
        <dbReference type="ARBA" id="ARBA00004141"/>
    </source>
</evidence>
<evidence type="ECO:0000313" key="7">
    <source>
        <dbReference type="EMBL" id="GJM98669.1"/>
    </source>
</evidence>
<dbReference type="PANTHER" id="PTHR46285">
    <property type="entry name" value="PROTEINASE INHIBITOR I4, SERPIN (DUF716)-RELATED"/>
    <property type="match status" value="1"/>
</dbReference>
<evidence type="ECO:0000256" key="4">
    <source>
        <dbReference type="ARBA" id="ARBA00022989"/>
    </source>
</evidence>
<dbReference type="AlphaFoldDB" id="A0AAV5CKJ8"/>
<sequence>MPQRPREPAIEAAMGTLVGHVAPGVFFLLMGLWHLFAHTRLFLTRPSSYTAPIWFPVPGVRHLELLTIIIGSVIDILMELVLVQVKHQPLDDDGTIPSAHLHNFEHASISLAWLVFAAATIHMDRARTPMRDAVAQLAAAAAFAQQLIVFHFHSGNHAGVPGQFHSLLQMVIAVSLAATLLRVAYPRSFVVSLVRAASLVFMGVWFIVMGVMMWTPALVPKGCFLNVEEGLEVVRCRTDGALDRAKSLINLQFSWYLTGTVLFVVVFYLQMSKLYYSEEPRYASLEKGSSDSRFISIGNEDEDDLEVAKGLGRVL</sequence>
<dbReference type="PANTHER" id="PTHR46285:SF3">
    <property type="entry name" value="PROTEINASE INHIBITOR I4, SERPIN (DUF716)"/>
    <property type="match status" value="1"/>
</dbReference>
<dbReference type="InterPro" id="IPR006904">
    <property type="entry name" value="DUF716"/>
</dbReference>
<feature type="transmembrane region" description="Helical" evidence="6">
    <location>
        <begin position="196"/>
        <end position="215"/>
    </location>
</feature>
<evidence type="ECO:0000256" key="3">
    <source>
        <dbReference type="ARBA" id="ARBA00022692"/>
    </source>
</evidence>
<evidence type="ECO:0008006" key="9">
    <source>
        <dbReference type="Google" id="ProtNLM"/>
    </source>
</evidence>
<evidence type="ECO:0000256" key="5">
    <source>
        <dbReference type="ARBA" id="ARBA00023136"/>
    </source>
</evidence>
<evidence type="ECO:0000313" key="8">
    <source>
        <dbReference type="Proteomes" id="UP001054889"/>
    </source>
</evidence>
<dbReference type="Pfam" id="PF04819">
    <property type="entry name" value="DUF716"/>
    <property type="match status" value="1"/>
</dbReference>
<keyword evidence="4 6" id="KW-1133">Transmembrane helix</keyword>
<evidence type="ECO:0000256" key="2">
    <source>
        <dbReference type="ARBA" id="ARBA00006948"/>
    </source>
</evidence>
<comment type="similarity">
    <text evidence="2">Belongs to the TMEM45 family.</text>
</comment>
<reference evidence="7" key="2">
    <citation type="submission" date="2021-12" db="EMBL/GenBank/DDBJ databases">
        <title>Resequencing data analysis of finger millet.</title>
        <authorList>
            <person name="Hatakeyama M."/>
            <person name="Aluri S."/>
            <person name="Balachadran M.T."/>
            <person name="Sivarajan S.R."/>
            <person name="Poveda L."/>
            <person name="Shimizu-Inatsugi R."/>
            <person name="Schlapbach R."/>
            <person name="Sreeman S.M."/>
            <person name="Shimizu K.K."/>
        </authorList>
    </citation>
    <scope>NUCLEOTIDE SEQUENCE</scope>
</reference>
<feature type="transmembrane region" description="Helical" evidence="6">
    <location>
        <begin position="253"/>
        <end position="271"/>
    </location>
</feature>
<accession>A0AAV5CKJ8</accession>
<feature type="transmembrane region" description="Helical" evidence="6">
    <location>
        <begin position="164"/>
        <end position="184"/>
    </location>
</feature>
<evidence type="ECO:0000256" key="6">
    <source>
        <dbReference type="SAM" id="Phobius"/>
    </source>
</evidence>
<proteinExistence type="inferred from homology"/>
<organism evidence="7 8">
    <name type="scientific">Eleusine coracana subsp. coracana</name>
    <dbReference type="NCBI Taxonomy" id="191504"/>
    <lineage>
        <taxon>Eukaryota</taxon>
        <taxon>Viridiplantae</taxon>
        <taxon>Streptophyta</taxon>
        <taxon>Embryophyta</taxon>
        <taxon>Tracheophyta</taxon>
        <taxon>Spermatophyta</taxon>
        <taxon>Magnoliopsida</taxon>
        <taxon>Liliopsida</taxon>
        <taxon>Poales</taxon>
        <taxon>Poaceae</taxon>
        <taxon>PACMAD clade</taxon>
        <taxon>Chloridoideae</taxon>
        <taxon>Cynodonteae</taxon>
        <taxon>Eleusininae</taxon>
        <taxon>Eleusine</taxon>
    </lineage>
</organism>
<feature type="transmembrane region" description="Helical" evidence="6">
    <location>
        <begin position="133"/>
        <end position="152"/>
    </location>
</feature>
<gene>
    <name evidence="7" type="primary">ga15698</name>
    <name evidence="7" type="ORF">PR202_ga15698</name>
</gene>